<sequence>MKQVLDNITAQIKKRPVLLVVIPWLIYAVYLTFIAAPKYESTSQLVVKSADGANSFDPSSMLMSSVTGVASTNDSQLVVAFVQSADMLHYLDKTIGLREHYISSEGDFISRLSSNHSEEDFIEYYLANTEVIIDSNTSVIELSARAYDPAYAQLISQTIVKRAEQFINEISNNLAKSRLAFAQSEHDIVEEKLQNAKLALIDFQTKYNVLDPNAEGLAIQNIAFSLEATMAQKEAELNTLKRIMSDSAPEIISLKRQIRALEEQISSQKTKISDALNGDEKLSINQLMAQYSNLQVQAELAMQAYGSSLMTLENARVDTYQQIQHLVTIESPTLPDEAAYPKTVYNLVLFGVMLIMAFIAGRIIIATIKEL</sequence>
<protein>
    <submittedName>
        <fullName evidence="3">Capsule biosynthesis protein</fullName>
    </submittedName>
</protein>
<keyword evidence="4" id="KW-1185">Reference proteome</keyword>
<dbReference type="InterPro" id="IPR050445">
    <property type="entry name" value="Bact_polysacc_biosynth/exp"/>
</dbReference>
<accession>A0A2S9VBL6</accession>
<feature type="coiled-coil region" evidence="1">
    <location>
        <begin position="251"/>
        <end position="304"/>
    </location>
</feature>
<feature type="transmembrane region" description="Helical" evidence="2">
    <location>
        <begin position="17"/>
        <end position="36"/>
    </location>
</feature>
<keyword evidence="2" id="KW-1133">Transmembrane helix</keyword>
<name>A0A2S9VBL6_9ALTE</name>
<dbReference type="PANTHER" id="PTHR32309">
    <property type="entry name" value="TYROSINE-PROTEIN KINASE"/>
    <property type="match status" value="1"/>
</dbReference>
<organism evidence="3 4">
    <name type="scientific">Alteromonas alba</name>
    <dbReference type="NCBI Taxonomy" id="2079529"/>
    <lineage>
        <taxon>Bacteria</taxon>
        <taxon>Pseudomonadati</taxon>
        <taxon>Pseudomonadota</taxon>
        <taxon>Gammaproteobacteria</taxon>
        <taxon>Alteromonadales</taxon>
        <taxon>Alteromonadaceae</taxon>
        <taxon>Alteromonas/Salinimonas group</taxon>
        <taxon>Alteromonas</taxon>
    </lineage>
</organism>
<dbReference type="RefSeq" id="WP_105934371.1">
    <property type="nucleotide sequence ID" value="NZ_PVNP01000082.1"/>
</dbReference>
<comment type="caution">
    <text evidence="3">The sequence shown here is derived from an EMBL/GenBank/DDBJ whole genome shotgun (WGS) entry which is preliminary data.</text>
</comment>
<dbReference type="PANTHER" id="PTHR32309:SF13">
    <property type="entry name" value="FERRIC ENTEROBACTIN TRANSPORT PROTEIN FEPE"/>
    <property type="match status" value="1"/>
</dbReference>
<dbReference type="AlphaFoldDB" id="A0A2S9VBL6"/>
<dbReference type="OrthoDB" id="5580984at2"/>
<keyword evidence="2" id="KW-0812">Transmembrane</keyword>
<dbReference type="GO" id="GO:0004713">
    <property type="term" value="F:protein tyrosine kinase activity"/>
    <property type="evidence" value="ECO:0007669"/>
    <property type="project" value="TreeGrafter"/>
</dbReference>
<keyword evidence="1" id="KW-0175">Coiled coil</keyword>
<evidence type="ECO:0000313" key="4">
    <source>
        <dbReference type="Proteomes" id="UP000238949"/>
    </source>
</evidence>
<evidence type="ECO:0000313" key="3">
    <source>
        <dbReference type="EMBL" id="PRO73871.1"/>
    </source>
</evidence>
<dbReference type="Proteomes" id="UP000238949">
    <property type="component" value="Unassembled WGS sequence"/>
</dbReference>
<gene>
    <name evidence="3" type="ORF">C6Y40_09340</name>
</gene>
<dbReference type="EMBL" id="PVNP01000082">
    <property type="protein sequence ID" value="PRO73871.1"/>
    <property type="molecule type" value="Genomic_DNA"/>
</dbReference>
<keyword evidence="2" id="KW-0472">Membrane</keyword>
<proteinExistence type="predicted"/>
<dbReference type="GO" id="GO:0005886">
    <property type="term" value="C:plasma membrane"/>
    <property type="evidence" value="ECO:0007669"/>
    <property type="project" value="TreeGrafter"/>
</dbReference>
<evidence type="ECO:0000256" key="2">
    <source>
        <dbReference type="SAM" id="Phobius"/>
    </source>
</evidence>
<feature type="transmembrane region" description="Helical" evidence="2">
    <location>
        <begin position="344"/>
        <end position="365"/>
    </location>
</feature>
<reference evidence="4" key="1">
    <citation type="journal article" date="2020" name="Int. J. Syst. Evol. Microbiol.">
        <title>Alteromonas alba sp. nov., a marine bacterium isolated from the seawater of the West Pacific Ocean.</title>
        <authorList>
            <person name="Sun C."/>
            <person name="Wu Y.-H."/>
            <person name="Xamxidin M."/>
            <person name="Cheng H."/>
            <person name="Xu X.-W."/>
        </authorList>
    </citation>
    <scope>NUCLEOTIDE SEQUENCE [LARGE SCALE GENOMIC DNA]</scope>
    <source>
        <strain evidence="4">190</strain>
    </source>
</reference>
<evidence type="ECO:0000256" key="1">
    <source>
        <dbReference type="SAM" id="Coils"/>
    </source>
</evidence>